<dbReference type="GO" id="GO:0016787">
    <property type="term" value="F:hydrolase activity"/>
    <property type="evidence" value="ECO:0007669"/>
    <property type="project" value="UniProtKB-KW"/>
</dbReference>
<protein>
    <submittedName>
        <fullName evidence="2">Metallophosphoesterase</fullName>
    </submittedName>
</protein>
<dbReference type="InterPro" id="IPR004843">
    <property type="entry name" value="Calcineurin-like_PHP"/>
</dbReference>
<sequence>MKFIHAADLHLDSPFQGLKTASDQLWQVIHDSPFVAFKRLVDDAIRFQVDFICLVGDLYDQTTQSIQVQAFLVNQFKRLQVEKIPVYLSYGNHDFLASDSVKLDFPANVHVFPGEGATFTLITAAGEKVALSGFSYTNRWVTKDMTSLFPVKGQVDYQIGLLHGSESSVASEHAVYAPFNLSELLSKNYDYWALGHIHKRQVLKQDPPIVYSGNIQGRHKKESGEKGYYLVTTSADRQLNLEFHPVEVIEWRQIVVSVKQVVRLNTIINLIEEQVAKLPQAHHLLLSIQLSDSNQLSPALLKRIQAGELLEYLQQQSPAQPYLRYIYELKLVNNVIPNFQSLDTQYWQKAADLIFNEESLQELAGSLLQYPFLDTLIKQADFQAELKNDVLTLLDEINQNGVASDED</sequence>
<dbReference type="InterPro" id="IPR014576">
    <property type="entry name" value="Pesterase_YhaO"/>
</dbReference>
<dbReference type="OrthoDB" id="9773856at2"/>
<dbReference type="PIRSF" id="PIRSF033091">
    <property type="entry name" value="Pesterase_YhaO"/>
    <property type="match status" value="1"/>
</dbReference>
<dbReference type="EMBL" id="CP014873">
    <property type="protein sequence ID" value="ANK62693.1"/>
    <property type="molecule type" value="Genomic_DNA"/>
</dbReference>
<dbReference type="PANTHER" id="PTHR30337:SF7">
    <property type="entry name" value="PHOSPHOESTERASE"/>
    <property type="match status" value="1"/>
</dbReference>
<dbReference type="PANTHER" id="PTHR30337">
    <property type="entry name" value="COMPONENT OF ATP-DEPENDENT DSDNA EXONUCLEASE"/>
    <property type="match status" value="1"/>
</dbReference>
<keyword evidence="1" id="KW-0378">Hydrolase</keyword>
<evidence type="ECO:0000313" key="2">
    <source>
        <dbReference type="EMBL" id="ANK62693.1"/>
    </source>
</evidence>
<organism evidence="2 3">
    <name type="scientific">Loigolactobacillus backii</name>
    <dbReference type="NCBI Taxonomy" id="375175"/>
    <lineage>
        <taxon>Bacteria</taxon>
        <taxon>Bacillati</taxon>
        <taxon>Bacillota</taxon>
        <taxon>Bacilli</taxon>
        <taxon>Lactobacillales</taxon>
        <taxon>Lactobacillaceae</taxon>
        <taxon>Loigolactobacillus</taxon>
    </lineage>
</organism>
<dbReference type="RefSeq" id="WP_068223583.1">
    <property type="nucleotide sequence ID" value="NZ_CP014623.1"/>
</dbReference>
<dbReference type="KEGG" id="lbt:AYR52_02860"/>
<gene>
    <name evidence="2" type="ORF">AYR53_07980</name>
</gene>
<dbReference type="CDD" id="cd00840">
    <property type="entry name" value="MPP_Mre11_N"/>
    <property type="match status" value="1"/>
</dbReference>
<dbReference type="SUPFAM" id="SSF56300">
    <property type="entry name" value="Metallo-dependent phosphatases"/>
    <property type="match status" value="1"/>
</dbReference>
<reference evidence="2 3" key="1">
    <citation type="submission" date="2016-03" db="EMBL/GenBank/DDBJ databases">
        <title>Pediococcus and Lactobacillus from brewery environment - whole genome sequencing and assembly.</title>
        <authorList>
            <person name="Behr J."/>
            <person name="Geissler A.J."/>
            <person name="Vogel R.F."/>
        </authorList>
    </citation>
    <scope>NUCLEOTIDE SEQUENCE [LARGE SCALE GENOMIC DNA]</scope>
    <source>
        <strain evidence="2 3">TMW 1.1989</strain>
    </source>
</reference>
<evidence type="ECO:0000313" key="3">
    <source>
        <dbReference type="Proteomes" id="UP000078582"/>
    </source>
</evidence>
<name>A0A192H344_9LACO</name>
<dbReference type="InterPro" id="IPR041796">
    <property type="entry name" value="Mre11_N"/>
</dbReference>
<dbReference type="Gene3D" id="3.60.21.10">
    <property type="match status" value="1"/>
</dbReference>
<dbReference type="Proteomes" id="UP000078582">
    <property type="component" value="Chromosome"/>
</dbReference>
<evidence type="ECO:0000256" key="1">
    <source>
        <dbReference type="ARBA" id="ARBA00022801"/>
    </source>
</evidence>
<accession>A0A192H344</accession>
<dbReference type="InterPro" id="IPR050535">
    <property type="entry name" value="DNA_Repair-Maintenance_Comp"/>
</dbReference>
<dbReference type="STRING" id="375175.AYR53_07980"/>
<proteinExistence type="predicted"/>
<keyword evidence="3" id="KW-1185">Reference proteome</keyword>
<dbReference type="AlphaFoldDB" id="A0A192H344"/>
<dbReference type="GeneID" id="42982192"/>
<dbReference type="Pfam" id="PF00149">
    <property type="entry name" value="Metallophos"/>
    <property type="match status" value="1"/>
</dbReference>
<dbReference type="InterPro" id="IPR029052">
    <property type="entry name" value="Metallo-depent_PP-like"/>
</dbReference>